<sequence>MPNSFKKSVNAAVKPPSMTPQEKIEKLRRRQQMRAIIAIKKQQQQFGNQVSIIENSTMEGGNIEVDENVTSFPSLEPNSPIEHDNSSTVNNAVFNDCSVEGSILHRLQETIDKLDIQIRLCIRDSLFRLAQSAKQRQHSSDTISFNPSSKDDALSKYEGNNPERFTRMPDVETDTNPIDRTVAHLLFHRPLEFSGKAAEAPESPISAKLPCERKDTLPTGYFLESSENMQITSPHGSKTLGIFTEGDQSKNSPVLRHF</sequence>
<dbReference type="EMBL" id="JBFOLK010000008">
    <property type="protein sequence ID" value="KAL2491745.1"/>
    <property type="molecule type" value="Genomic_DNA"/>
</dbReference>
<organism evidence="2 3">
    <name type="scientific">Abeliophyllum distichum</name>
    <dbReference type="NCBI Taxonomy" id="126358"/>
    <lineage>
        <taxon>Eukaryota</taxon>
        <taxon>Viridiplantae</taxon>
        <taxon>Streptophyta</taxon>
        <taxon>Embryophyta</taxon>
        <taxon>Tracheophyta</taxon>
        <taxon>Spermatophyta</taxon>
        <taxon>Magnoliopsida</taxon>
        <taxon>eudicotyledons</taxon>
        <taxon>Gunneridae</taxon>
        <taxon>Pentapetalae</taxon>
        <taxon>asterids</taxon>
        <taxon>lamiids</taxon>
        <taxon>Lamiales</taxon>
        <taxon>Oleaceae</taxon>
        <taxon>Forsythieae</taxon>
        <taxon>Abeliophyllum</taxon>
    </lineage>
</organism>
<feature type="region of interest" description="Disordered" evidence="1">
    <location>
        <begin position="137"/>
        <end position="175"/>
    </location>
</feature>
<evidence type="ECO:0000256" key="1">
    <source>
        <dbReference type="SAM" id="MobiDB-lite"/>
    </source>
</evidence>
<feature type="region of interest" description="Disordered" evidence="1">
    <location>
        <begin position="1"/>
        <end position="23"/>
    </location>
</feature>
<dbReference type="PANTHER" id="PTHR33334:SF5">
    <property type="entry name" value="PROTEIN LNK2"/>
    <property type="match status" value="1"/>
</dbReference>
<proteinExistence type="predicted"/>
<dbReference type="Proteomes" id="UP001604336">
    <property type="component" value="Unassembled WGS sequence"/>
</dbReference>
<gene>
    <name evidence="2" type="ORF">Adt_27373</name>
</gene>
<keyword evidence="3" id="KW-1185">Reference proteome</keyword>
<reference evidence="3" key="1">
    <citation type="submission" date="2024-07" db="EMBL/GenBank/DDBJ databases">
        <title>Two chromosome-level genome assemblies of Korean endemic species Abeliophyllum distichum and Forsythia ovata (Oleaceae).</title>
        <authorList>
            <person name="Jang H."/>
        </authorList>
    </citation>
    <scope>NUCLEOTIDE SEQUENCE [LARGE SCALE GENOMIC DNA]</scope>
</reference>
<evidence type="ECO:0000313" key="3">
    <source>
        <dbReference type="Proteomes" id="UP001604336"/>
    </source>
</evidence>
<comment type="caution">
    <text evidence="2">The sequence shown here is derived from an EMBL/GenBank/DDBJ whole genome shotgun (WGS) entry which is preliminary data.</text>
</comment>
<dbReference type="InterPro" id="IPR039928">
    <property type="entry name" value="LNK"/>
</dbReference>
<dbReference type="PANTHER" id="PTHR33334">
    <property type="entry name" value="PROTEIN LNK1"/>
    <property type="match status" value="1"/>
</dbReference>
<dbReference type="AlphaFoldDB" id="A0ABD1RTK2"/>
<protein>
    <submittedName>
        <fullName evidence="2">Dentin sialophosphoprotein-related</fullName>
    </submittedName>
</protein>
<accession>A0ABD1RTK2</accession>
<name>A0ABD1RTK2_9LAMI</name>
<evidence type="ECO:0000313" key="2">
    <source>
        <dbReference type="EMBL" id="KAL2491745.1"/>
    </source>
</evidence>